<accession>A0ABV7TDH3</accession>
<keyword evidence="3" id="KW-1185">Reference proteome</keyword>
<proteinExistence type="predicted"/>
<keyword evidence="1" id="KW-0812">Transmembrane</keyword>
<dbReference type="EMBL" id="JBHRXI010000006">
    <property type="protein sequence ID" value="MFC3613621.1"/>
    <property type="molecule type" value="Genomic_DNA"/>
</dbReference>
<feature type="transmembrane region" description="Helical" evidence="1">
    <location>
        <begin position="44"/>
        <end position="63"/>
    </location>
</feature>
<gene>
    <name evidence="2" type="ORF">ACFORG_07595</name>
</gene>
<dbReference type="Proteomes" id="UP001595629">
    <property type="component" value="Unassembled WGS sequence"/>
</dbReference>
<sequence length="88" mass="9442">MTDMTKAASVVSDRRRLTTLFEITGSVLAMAYALLIASNIGAEIAGFALLLISSALFAAWAVIDGRWTFLLLQGFYASSAVIGLIRWA</sequence>
<protein>
    <recommendedName>
        <fullName evidence="4">Nicotinamide riboside transporter PnuC</fullName>
    </recommendedName>
</protein>
<evidence type="ECO:0000256" key="1">
    <source>
        <dbReference type="SAM" id="Phobius"/>
    </source>
</evidence>
<feature type="transmembrane region" description="Helical" evidence="1">
    <location>
        <begin position="69"/>
        <end position="87"/>
    </location>
</feature>
<keyword evidence="1" id="KW-0472">Membrane</keyword>
<keyword evidence="1" id="KW-1133">Transmembrane helix</keyword>
<feature type="transmembrane region" description="Helical" evidence="1">
    <location>
        <begin position="20"/>
        <end position="37"/>
    </location>
</feature>
<name>A0ABV7TDH3_9RHOB</name>
<organism evidence="2 3">
    <name type="scientific">Lutimaribacter marinistellae</name>
    <dbReference type="NCBI Taxonomy" id="1820329"/>
    <lineage>
        <taxon>Bacteria</taxon>
        <taxon>Pseudomonadati</taxon>
        <taxon>Pseudomonadota</taxon>
        <taxon>Alphaproteobacteria</taxon>
        <taxon>Rhodobacterales</taxon>
        <taxon>Roseobacteraceae</taxon>
        <taxon>Lutimaribacter</taxon>
    </lineage>
</organism>
<reference evidence="3" key="1">
    <citation type="journal article" date="2019" name="Int. J. Syst. Evol. Microbiol.">
        <title>The Global Catalogue of Microorganisms (GCM) 10K type strain sequencing project: providing services to taxonomists for standard genome sequencing and annotation.</title>
        <authorList>
            <consortium name="The Broad Institute Genomics Platform"/>
            <consortium name="The Broad Institute Genome Sequencing Center for Infectious Disease"/>
            <person name="Wu L."/>
            <person name="Ma J."/>
        </authorList>
    </citation>
    <scope>NUCLEOTIDE SEQUENCE [LARGE SCALE GENOMIC DNA]</scope>
    <source>
        <strain evidence="3">KCTC 42911</strain>
    </source>
</reference>
<evidence type="ECO:0000313" key="2">
    <source>
        <dbReference type="EMBL" id="MFC3613621.1"/>
    </source>
</evidence>
<evidence type="ECO:0008006" key="4">
    <source>
        <dbReference type="Google" id="ProtNLM"/>
    </source>
</evidence>
<evidence type="ECO:0000313" key="3">
    <source>
        <dbReference type="Proteomes" id="UP001595629"/>
    </source>
</evidence>
<dbReference type="RefSeq" id="WP_386734807.1">
    <property type="nucleotide sequence ID" value="NZ_JBHRXI010000006.1"/>
</dbReference>
<comment type="caution">
    <text evidence="2">The sequence shown here is derived from an EMBL/GenBank/DDBJ whole genome shotgun (WGS) entry which is preliminary data.</text>
</comment>